<organism evidence="3 4">
    <name type="scientific">Tautonia plasticadhaerens</name>
    <dbReference type="NCBI Taxonomy" id="2527974"/>
    <lineage>
        <taxon>Bacteria</taxon>
        <taxon>Pseudomonadati</taxon>
        <taxon>Planctomycetota</taxon>
        <taxon>Planctomycetia</taxon>
        <taxon>Isosphaerales</taxon>
        <taxon>Isosphaeraceae</taxon>
        <taxon>Tautonia</taxon>
    </lineage>
</organism>
<accession>A0A518GYI2</accession>
<proteinExistence type="predicted"/>
<evidence type="ECO:0000256" key="1">
    <source>
        <dbReference type="SAM" id="Phobius"/>
    </source>
</evidence>
<dbReference type="AlphaFoldDB" id="A0A518GYI2"/>
<dbReference type="EMBL" id="CP036426">
    <property type="protein sequence ID" value="QDV33654.1"/>
    <property type="molecule type" value="Genomic_DNA"/>
</dbReference>
<evidence type="ECO:0000313" key="4">
    <source>
        <dbReference type="Proteomes" id="UP000317835"/>
    </source>
</evidence>
<dbReference type="KEGG" id="tpla:ElP_15300"/>
<feature type="transmembrane region" description="Helical" evidence="1">
    <location>
        <begin position="268"/>
        <end position="288"/>
    </location>
</feature>
<dbReference type="Proteomes" id="UP000317835">
    <property type="component" value="Chromosome"/>
</dbReference>
<evidence type="ECO:0000256" key="2">
    <source>
        <dbReference type="SAM" id="SignalP"/>
    </source>
</evidence>
<evidence type="ECO:0008006" key="5">
    <source>
        <dbReference type="Google" id="ProtNLM"/>
    </source>
</evidence>
<keyword evidence="2" id="KW-0732">Signal</keyword>
<protein>
    <recommendedName>
        <fullName evidence="5">DUF2167 domain-containing protein</fullName>
    </recommendedName>
</protein>
<name>A0A518GYI2_9BACT</name>
<keyword evidence="1" id="KW-0812">Transmembrane</keyword>
<feature type="chain" id="PRO_5022049434" description="DUF2167 domain-containing protein" evidence="2">
    <location>
        <begin position="27"/>
        <end position="311"/>
    </location>
</feature>
<feature type="signal peptide" evidence="2">
    <location>
        <begin position="1"/>
        <end position="26"/>
    </location>
</feature>
<dbReference type="OrthoDB" id="266711at2"/>
<keyword evidence="4" id="KW-1185">Reference proteome</keyword>
<sequence length="311" mass="33071" precursor="true">MNRTHGIARAALLMLAMAALPSPAMASKVGWMEDVVRRVVKASDPELARSGRVSGRLFEGSSEEGLSALARRSDALAGSTRSADEAAGTAMDLRFNRLVGNADPELSRTFRALDPAEKRLVLRMGEAAERIARRYPDNAPEMIRRLGVEGMTAVRVYGDDVAEVIVREGPESINVLRKSGREGWGFYVGTVLQHKRKLAAAGVLGLFLADPDRFVDSAGKITEFAVAKFAEAGIDLAGAIGSGAAKGLERSLADRLGFLGLSGAALRWAALIGAGVVASAALLVILGMPFRWLTMPFRLVGRGLRATVRSS</sequence>
<keyword evidence="1" id="KW-1133">Transmembrane helix</keyword>
<dbReference type="RefSeq" id="WP_145268001.1">
    <property type="nucleotide sequence ID" value="NZ_CP036426.1"/>
</dbReference>
<evidence type="ECO:0000313" key="3">
    <source>
        <dbReference type="EMBL" id="QDV33654.1"/>
    </source>
</evidence>
<keyword evidence="1" id="KW-0472">Membrane</keyword>
<reference evidence="3 4" key="1">
    <citation type="submission" date="2019-02" db="EMBL/GenBank/DDBJ databases">
        <title>Deep-cultivation of Planctomycetes and their phenomic and genomic characterization uncovers novel biology.</title>
        <authorList>
            <person name="Wiegand S."/>
            <person name="Jogler M."/>
            <person name="Boedeker C."/>
            <person name="Pinto D."/>
            <person name="Vollmers J."/>
            <person name="Rivas-Marin E."/>
            <person name="Kohn T."/>
            <person name="Peeters S.H."/>
            <person name="Heuer A."/>
            <person name="Rast P."/>
            <person name="Oberbeckmann S."/>
            <person name="Bunk B."/>
            <person name="Jeske O."/>
            <person name="Meyerdierks A."/>
            <person name="Storesund J.E."/>
            <person name="Kallscheuer N."/>
            <person name="Luecker S."/>
            <person name="Lage O.M."/>
            <person name="Pohl T."/>
            <person name="Merkel B.J."/>
            <person name="Hornburger P."/>
            <person name="Mueller R.-W."/>
            <person name="Bruemmer F."/>
            <person name="Labrenz M."/>
            <person name="Spormann A.M."/>
            <person name="Op den Camp H."/>
            <person name="Overmann J."/>
            <person name="Amann R."/>
            <person name="Jetten M.S.M."/>
            <person name="Mascher T."/>
            <person name="Medema M.H."/>
            <person name="Devos D.P."/>
            <person name="Kaster A.-K."/>
            <person name="Ovreas L."/>
            <person name="Rohde M."/>
            <person name="Galperin M.Y."/>
            <person name="Jogler C."/>
        </authorList>
    </citation>
    <scope>NUCLEOTIDE SEQUENCE [LARGE SCALE GENOMIC DNA]</scope>
    <source>
        <strain evidence="3 4">ElP</strain>
    </source>
</reference>
<gene>
    <name evidence="3" type="ORF">ElP_15300</name>
</gene>